<dbReference type="InterPro" id="IPR016181">
    <property type="entry name" value="Acyl_CoA_acyltransferase"/>
</dbReference>
<gene>
    <name evidence="2" type="ORF">S03H2_28334</name>
</gene>
<comment type="caution">
    <text evidence="2">The sequence shown here is derived from an EMBL/GenBank/DDBJ whole genome shotgun (WGS) entry which is preliminary data.</text>
</comment>
<protein>
    <recommendedName>
        <fullName evidence="1">N-acetyltransferase domain-containing protein</fullName>
    </recommendedName>
</protein>
<dbReference type="Gene3D" id="3.40.630.30">
    <property type="match status" value="1"/>
</dbReference>
<dbReference type="PROSITE" id="PS51186">
    <property type="entry name" value="GNAT"/>
    <property type="match status" value="1"/>
</dbReference>
<dbReference type="GO" id="GO:0016747">
    <property type="term" value="F:acyltransferase activity, transferring groups other than amino-acyl groups"/>
    <property type="evidence" value="ECO:0007669"/>
    <property type="project" value="InterPro"/>
</dbReference>
<evidence type="ECO:0000259" key="1">
    <source>
        <dbReference type="PROSITE" id="PS51186"/>
    </source>
</evidence>
<dbReference type="SUPFAM" id="SSF55729">
    <property type="entry name" value="Acyl-CoA N-acyltransferases (Nat)"/>
    <property type="match status" value="1"/>
</dbReference>
<dbReference type="EMBL" id="BARU01017067">
    <property type="protein sequence ID" value="GAH55945.1"/>
    <property type="molecule type" value="Genomic_DNA"/>
</dbReference>
<feature type="domain" description="N-acetyltransferase" evidence="1">
    <location>
        <begin position="70"/>
        <end position="214"/>
    </location>
</feature>
<sequence>MTDSKISLKKRKVRSFMLAFEKKDKSEEEIENELATMGMEYIQMKLPVAKITPEFEEMLTEKMEHNILRAKIREAKVDDLESVQALYNRSWMTSNTPYSSITLNSLKTIYEYPETIILIARVYGSDAAFVILDYEGPKNEYGIIAGLGVIPRFQRKGLGTVIGMAAWNYFKKKGVKELRCEVYKDNIVSYNFIKSIGFEEFARKVYKSEDFDIDS</sequence>
<dbReference type="Pfam" id="PF00583">
    <property type="entry name" value="Acetyltransf_1"/>
    <property type="match status" value="1"/>
</dbReference>
<dbReference type="CDD" id="cd04301">
    <property type="entry name" value="NAT_SF"/>
    <property type="match status" value="1"/>
</dbReference>
<organism evidence="2">
    <name type="scientific">marine sediment metagenome</name>
    <dbReference type="NCBI Taxonomy" id="412755"/>
    <lineage>
        <taxon>unclassified sequences</taxon>
        <taxon>metagenomes</taxon>
        <taxon>ecological metagenomes</taxon>
    </lineage>
</organism>
<dbReference type="InterPro" id="IPR000182">
    <property type="entry name" value="GNAT_dom"/>
</dbReference>
<reference evidence="2" key="1">
    <citation type="journal article" date="2014" name="Front. Microbiol.">
        <title>High frequency of phylogenetically diverse reductive dehalogenase-homologous genes in deep subseafloor sedimentary metagenomes.</title>
        <authorList>
            <person name="Kawai M."/>
            <person name="Futagami T."/>
            <person name="Toyoda A."/>
            <person name="Takaki Y."/>
            <person name="Nishi S."/>
            <person name="Hori S."/>
            <person name="Arai W."/>
            <person name="Tsubouchi T."/>
            <person name="Morono Y."/>
            <person name="Uchiyama I."/>
            <person name="Ito T."/>
            <person name="Fujiyama A."/>
            <person name="Inagaki F."/>
            <person name="Takami H."/>
        </authorList>
    </citation>
    <scope>NUCLEOTIDE SEQUENCE</scope>
    <source>
        <strain evidence="2">Expedition CK06-06</strain>
    </source>
</reference>
<dbReference type="AlphaFoldDB" id="X1HFW4"/>
<name>X1HFW4_9ZZZZ</name>
<accession>X1HFW4</accession>
<proteinExistence type="predicted"/>
<evidence type="ECO:0000313" key="2">
    <source>
        <dbReference type="EMBL" id="GAH55945.1"/>
    </source>
</evidence>